<organism evidence="1 2">
    <name type="scientific">Nostocoides australiense Ben110</name>
    <dbReference type="NCBI Taxonomy" id="1193182"/>
    <lineage>
        <taxon>Bacteria</taxon>
        <taxon>Bacillati</taxon>
        <taxon>Actinomycetota</taxon>
        <taxon>Actinomycetes</taxon>
        <taxon>Micrococcales</taxon>
        <taxon>Intrasporangiaceae</taxon>
        <taxon>Nostocoides</taxon>
    </lineage>
</organism>
<dbReference type="AlphaFoldDB" id="W6K3K2"/>
<evidence type="ECO:0000313" key="2">
    <source>
        <dbReference type="Proteomes" id="UP000035763"/>
    </source>
</evidence>
<comment type="caution">
    <text evidence="1">The sequence shown here is derived from an EMBL/GenBank/DDBJ whole genome shotgun (WGS) entry which is preliminary data.</text>
</comment>
<sequence length="159" mass="17710">MDARSEYDAAITEREIGVLLAGHRRALGALRASDRGVALEVIRGELLAGTRTEPTDLDALARFVVFAEVRRPGKLLDALPEAIADRLRLGVVLALPVTADPPRRRPILAHLDDTRPPEVGSWDLEGDPIYQHTIFCNMMQHVTDPGDVWRRRQRPPGIR</sequence>
<accession>W6K3K2</accession>
<dbReference type="EMBL" id="CAJA01000190">
    <property type="protein sequence ID" value="CCH73409.1"/>
    <property type="molecule type" value="Genomic_DNA"/>
</dbReference>
<reference evidence="1 2" key="1">
    <citation type="journal article" date="2013" name="ISME J.">
        <title>A metabolic model for members of the genus Tetrasphaera involved in enhanced biological phosphorus removal.</title>
        <authorList>
            <person name="Kristiansen R."/>
            <person name="Nguyen H.T.T."/>
            <person name="Saunders A.M."/>
            <person name="Nielsen J.L."/>
            <person name="Wimmer R."/>
            <person name="Le V.Q."/>
            <person name="McIlroy S.J."/>
            <person name="Petrovski S."/>
            <person name="Seviour R.J."/>
            <person name="Calteau A."/>
            <person name="Nielsen K.L."/>
            <person name="Nielsen P.H."/>
        </authorList>
    </citation>
    <scope>NUCLEOTIDE SEQUENCE [LARGE SCALE GENOMIC DNA]</scope>
    <source>
        <strain evidence="1 2">Ben110</strain>
    </source>
</reference>
<gene>
    <name evidence="1" type="ORF">BN11_270011</name>
</gene>
<keyword evidence="2" id="KW-1185">Reference proteome</keyword>
<proteinExistence type="predicted"/>
<protein>
    <submittedName>
        <fullName evidence="1">Uncharacterized protein</fullName>
    </submittedName>
</protein>
<dbReference type="STRING" id="1193182.BN11_270011"/>
<dbReference type="RefSeq" id="WP_048694278.1">
    <property type="nucleotide sequence ID" value="NZ_HG764815.1"/>
</dbReference>
<name>W6K3K2_9MICO</name>
<evidence type="ECO:0000313" key="1">
    <source>
        <dbReference type="EMBL" id="CCH73409.1"/>
    </source>
</evidence>
<dbReference type="Proteomes" id="UP000035763">
    <property type="component" value="Unassembled WGS sequence"/>
</dbReference>